<sequence>MSIIFVMIFVVSIVLYIYYKVAILKTKDGLTQRYFNSKARMCLGSFILFFGMNQYLTYGTKLSLFIGIIFILLGGLQLISGYKEAKHYRNEYRRLHPEVLEVAFLLIFILVKNEMNQKMVPSSTHIDD</sequence>
<keyword evidence="1" id="KW-0812">Transmembrane</keyword>
<dbReference type="Proteomes" id="UP001275315">
    <property type="component" value="Unassembled WGS sequence"/>
</dbReference>
<gene>
    <name evidence="2" type="ORF">RWD45_08965</name>
</gene>
<feature type="transmembrane region" description="Helical" evidence="1">
    <location>
        <begin position="62"/>
        <end position="82"/>
    </location>
</feature>
<name>A0ABU5CQK8_9BACI</name>
<keyword evidence="1" id="KW-0472">Membrane</keyword>
<keyword evidence="3" id="KW-1185">Reference proteome</keyword>
<evidence type="ECO:0000313" key="3">
    <source>
        <dbReference type="Proteomes" id="UP001275315"/>
    </source>
</evidence>
<feature type="transmembrane region" description="Helical" evidence="1">
    <location>
        <begin position="94"/>
        <end position="111"/>
    </location>
</feature>
<comment type="caution">
    <text evidence="2">The sequence shown here is derived from an EMBL/GenBank/DDBJ whole genome shotgun (WGS) entry which is preliminary data.</text>
</comment>
<protein>
    <submittedName>
        <fullName evidence="2">YtpI family protein</fullName>
    </submittedName>
</protein>
<evidence type="ECO:0000256" key="1">
    <source>
        <dbReference type="SAM" id="Phobius"/>
    </source>
</evidence>
<accession>A0ABU5CQK8</accession>
<dbReference type="EMBL" id="JAWDIQ010000001">
    <property type="protein sequence ID" value="MDY0408660.1"/>
    <property type="molecule type" value="Genomic_DNA"/>
</dbReference>
<proteinExistence type="predicted"/>
<dbReference type="RefSeq" id="WP_320379375.1">
    <property type="nucleotide sequence ID" value="NZ_JAWDIQ010000001.1"/>
</dbReference>
<dbReference type="InterPro" id="IPR025618">
    <property type="entry name" value="YtpI"/>
</dbReference>
<feature type="transmembrane region" description="Helical" evidence="1">
    <location>
        <begin position="6"/>
        <end position="26"/>
    </location>
</feature>
<keyword evidence="1" id="KW-1133">Transmembrane helix</keyword>
<reference evidence="2 3" key="1">
    <citation type="submission" date="2023-10" db="EMBL/GenBank/DDBJ databases">
        <title>Virgibacillus soli CC-YMP-6 genome.</title>
        <authorList>
            <person name="Miliotis G."/>
            <person name="Sengupta P."/>
            <person name="Hameed A."/>
            <person name="Chuvochina M."/>
            <person name="Mcdonagh F."/>
            <person name="Simpson A.C."/>
            <person name="Singh N.K."/>
            <person name="Rekha P.D."/>
            <person name="Raman K."/>
            <person name="Hugenholtz P."/>
            <person name="Venkateswaran K."/>
        </authorList>
    </citation>
    <scope>NUCLEOTIDE SEQUENCE [LARGE SCALE GENOMIC DNA]</scope>
    <source>
        <strain evidence="2 3">CC-YMP-6</strain>
    </source>
</reference>
<organism evidence="2 3">
    <name type="scientific">Paracerasibacillus soli</name>
    <dbReference type="NCBI Taxonomy" id="480284"/>
    <lineage>
        <taxon>Bacteria</taxon>
        <taxon>Bacillati</taxon>
        <taxon>Bacillota</taxon>
        <taxon>Bacilli</taxon>
        <taxon>Bacillales</taxon>
        <taxon>Bacillaceae</taxon>
        <taxon>Paracerasibacillus</taxon>
    </lineage>
</organism>
<dbReference type="Pfam" id="PF14007">
    <property type="entry name" value="YtpI"/>
    <property type="match status" value="1"/>
</dbReference>
<evidence type="ECO:0000313" key="2">
    <source>
        <dbReference type="EMBL" id="MDY0408660.1"/>
    </source>
</evidence>